<dbReference type="InterPro" id="IPR036779">
    <property type="entry name" value="LysM_dom_sf"/>
</dbReference>
<organism evidence="4 5">
    <name type="scientific">Paeniglutamicibacter psychrophenolicus</name>
    <dbReference type="NCBI Taxonomy" id="257454"/>
    <lineage>
        <taxon>Bacteria</taxon>
        <taxon>Bacillati</taxon>
        <taxon>Actinomycetota</taxon>
        <taxon>Actinomycetes</taxon>
        <taxon>Micrococcales</taxon>
        <taxon>Micrococcaceae</taxon>
        <taxon>Paeniglutamicibacter</taxon>
    </lineage>
</organism>
<dbReference type="RefSeq" id="WP_209908934.1">
    <property type="nucleotide sequence ID" value="NZ_JAGIOE010000001.1"/>
</dbReference>
<reference evidence="4 5" key="1">
    <citation type="submission" date="2021-03" db="EMBL/GenBank/DDBJ databases">
        <title>Sequencing the genomes of 1000 actinobacteria strains.</title>
        <authorList>
            <person name="Klenk H.-P."/>
        </authorList>
    </citation>
    <scope>NUCLEOTIDE SEQUENCE [LARGE SCALE GENOMIC DNA]</scope>
    <source>
        <strain evidence="4 5">DSM 15454</strain>
    </source>
</reference>
<dbReference type="Pfam" id="PF01476">
    <property type="entry name" value="LysM"/>
    <property type="match status" value="1"/>
</dbReference>
<evidence type="ECO:0000256" key="2">
    <source>
        <dbReference type="SAM" id="Phobius"/>
    </source>
</evidence>
<accession>A0ABS4WGN9</accession>
<gene>
    <name evidence="4" type="ORF">JOF46_003284</name>
</gene>
<evidence type="ECO:0000313" key="4">
    <source>
        <dbReference type="EMBL" id="MBP2375372.1"/>
    </source>
</evidence>
<keyword evidence="2" id="KW-1133">Transmembrane helix</keyword>
<dbReference type="CDD" id="cd00118">
    <property type="entry name" value="LysM"/>
    <property type="match status" value="1"/>
</dbReference>
<evidence type="ECO:0000259" key="3">
    <source>
        <dbReference type="Pfam" id="PF01476"/>
    </source>
</evidence>
<feature type="domain" description="LysM" evidence="3">
    <location>
        <begin position="219"/>
        <end position="244"/>
    </location>
</feature>
<dbReference type="Gene3D" id="3.10.350.10">
    <property type="entry name" value="LysM domain"/>
    <property type="match status" value="1"/>
</dbReference>
<dbReference type="Proteomes" id="UP000766570">
    <property type="component" value="Unassembled WGS sequence"/>
</dbReference>
<feature type="transmembrane region" description="Helical" evidence="2">
    <location>
        <begin position="53"/>
        <end position="77"/>
    </location>
</feature>
<comment type="caution">
    <text evidence="4">The sequence shown here is derived from an EMBL/GenBank/DDBJ whole genome shotgun (WGS) entry which is preliminary data.</text>
</comment>
<feature type="region of interest" description="Disordered" evidence="1">
    <location>
        <begin position="164"/>
        <end position="188"/>
    </location>
</feature>
<keyword evidence="5" id="KW-1185">Reference proteome</keyword>
<name>A0ABS4WGN9_9MICC</name>
<evidence type="ECO:0000313" key="5">
    <source>
        <dbReference type="Proteomes" id="UP000766570"/>
    </source>
</evidence>
<proteinExistence type="predicted"/>
<keyword evidence="2" id="KW-0812">Transmembrane</keyword>
<sequence length="281" mass="28459">MRSQTARDALVLGAVAVLSLGMLGASIVLWRSLQGRAATGARLDAWSLERLTGLAMGLLGAAAIAWLLLCLAMALAARLLAACGHRHRGAALAALVPGFVARVVLAGIGGSLVLAGCTAATAAVAAPLAPAAVAAPLAPAAVAAPLAPAAVAAPLAPARHLQSAAIHQHERKAGPRPPEATAPKGPETELLSPGFIPHRVPLPLPRLAGGTTRPLEEVVVRPGDSLWAIAARHLPSNAGPEEIAAAWPLWFAANRQLIGPDPDRLEVGVVLQAPRPASLKS</sequence>
<evidence type="ECO:0000256" key="1">
    <source>
        <dbReference type="SAM" id="MobiDB-lite"/>
    </source>
</evidence>
<dbReference type="EMBL" id="JAGIOE010000001">
    <property type="protein sequence ID" value="MBP2375372.1"/>
    <property type="molecule type" value="Genomic_DNA"/>
</dbReference>
<feature type="transmembrane region" description="Helical" evidence="2">
    <location>
        <begin position="9"/>
        <end position="33"/>
    </location>
</feature>
<dbReference type="InterPro" id="IPR018392">
    <property type="entry name" value="LysM"/>
</dbReference>
<feature type="transmembrane region" description="Helical" evidence="2">
    <location>
        <begin position="89"/>
        <end position="114"/>
    </location>
</feature>
<keyword evidence="2" id="KW-0472">Membrane</keyword>
<protein>
    <submittedName>
        <fullName evidence="4">Nucleoid-associated protein YgaU</fullName>
    </submittedName>
</protein>